<organism evidence="4 5">
    <name type="scientific">Catenuloplanes indicus</name>
    <dbReference type="NCBI Taxonomy" id="137267"/>
    <lineage>
        <taxon>Bacteria</taxon>
        <taxon>Bacillati</taxon>
        <taxon>Actinomycetota</taxon>
        <taxon>Actinomycetes</taxon>
        <taxon>Micromonosporales</taxon>
        <taxon>Micromonosporaceae</taxon>
        <taxon>Catenuloplanes</taxon>
    </lineage>
</organism>
<keyword evidence="2" id="KW-0812">Transmembrane</keyword>
<keyword evidence="2" id="KW-0472">Membrane</keyword>
<feature type="transmembrane region" description="Helical" evidence="2">
    <location>
        <begin position="138"/>
        <end position="165"/>
    </location>
</feature>
<sequence>MNALDAVVLVFLWAAVLVRLPGAAHDRRRRILWLAFTAMAIAVSARTPTVAGLIDQHTGWPGTSVLVGHAFTVLAATGAFEFVTDLRETVRIRLPRLDIWLLIAAITVLALTVLFFQIPPPPEGLFIDRAPGQVLPTLYLVLFTTHLGFAMGAIGTLHAGALITSRRTAPPWIRTGFALNAAGGITGIAYATSVDSYLLYRLTAPGLGLGLGDTTVLALLDPLEAVAILLIAAGHGVPAIPAALGTARQWLTLLQLRPLWAALTKAHPDVVFGERPSLLDDLTDRHALRYRLIRRTIEIRDATLHLRGHVDDDTRRRLTAAFATIGCPRRRAAATEAAFIRLALHTHHLGRAPAPRPDYVPPGGHDPDTEAAWLRTVSAAYLRPATRRTATAHASQRRATPRIPTQRRSL</sequence>
<keyword evidence="5" id="KW-1185">Reference proteome</keyword>
<dbReference type="Pfam" id="PF20182">
    <property type="entry name" value="DUF6545"/>
    <property type="match status" value="1"/>
</dbReference>
<keyword evidence="2" id="KW-1133">Transmembrane helix</keyword>
<feature type="transmembrane region" description="Helical" evidence="2">
    <location>
        <begin position="66"/>
        <end position="87"/>
    </location>
</feature>
<feature type="region of interest" description="Disordered" evidence="1">
    <location>
        <begin position="386"/>
        <end position="410"/>
    </location>
</feature>
<dbReference type="EMBL" id="JAUSUZ010000001">
    <property type="protein sequence ID" value="MDQ0366924.1"/>
    <property type="molecule type" value="Genomic_DNA"/>
</dbReference>
<dbReference type="InterPro" id="IPR050039">
    <property type="entry name" value="MAB_1171c-like"/>
</dbReference>
<accession>A0AAE3W039</accession>
<feature type="transmembrane region" description="Helical" evidence="2">
    <location>
        <begin position="225"/>
        <end position="247"/>
    </location>
</feature>
<gene>
    <name evidence="4" type="ORF">J2S42_003593</name>
</gene>
<dbReference type="InterPro" id="IPR046675">
    <property type="entry name" value="DUF6545"/>
</dbReference>
<evidence type="ECO:0000313" key="4">
    <source>
        <dbReference type="EMBL" id="MDQ0366924.1"/>
    </source>
</evidence>
<feature type="transmembrane region" description="Helical" evidence="2">
    <location>
        <begin position="31"/>
        <end position="54"/>
    </location>
</feature>
<name>A0AAE3W039_9ACTN</name>
<evidence type="ECO:0000256" key="2">
    <source>
        <dbReference type="SAM" id="Phobius"/>
    </source>
</evidence>
<dbReference type="RefSeq" id="WP_307240606.1">
    <property type="nucleotide sequence ID" value="NZ_JAUSUZ010000001.1"/>
</dbReference>
<dbReference type="NCBIfam" id="NF042915">
    <property type="entry name" value="MAB_1171c_fam"/>
    <property type="match status" value="1"/>
</dbReference>
<dbReference type="Proteomes" id="UP001240236">
    <property type="component" value="Unassembled WGS sequence"/>
</dbReference>
<evidence type="ECO:0000256" key="1">
    <source>
        <dbReference type="SAM" id="MobiDB-lite"/>
    </source>
</evidence>
<evidence type="ECO:0000313" key="5">
    <source>
        <dbReference type="Proteomes" id="UP001240236"/>
    </source>
</evidence>
<dbReference type="AlphaFoldDB" id="A0AAE3W039"/>
<protein>
    <recommendedName>
        <fullName evidence="3">DUF6545 domain-containing protein</fullName>
    </recommendedName>
</protein>
<feature type="transmembrane region" description="Helical" evidence="2">
    <location>
        <begin position="99"/>
        <end position="118"/>
    </location>
</feature>
<feature type="transmembrane region" description="Helical" evidence="2">
    <location>
        <begin position="6"/>
        <end position="24"/>
    </location>
</feature>
<feature type="domain" description="DUF6545" evidence="3">
    <location>
        <begin position="248"/>
        <end position="381"/>
    </location>
</feature>
<evidence type="ECO:0000259" key="3">
    <source>
        <dbReference type="Pfam" id="PF20182"/>
    </source>
</evidence>
<proteinExistence type="predicted"/>
<comment type="caution">
    <text evidence="4">The sequence shown here is derived from an EMBL/GenBank/DDBJ whole genome shotgun (WGS) entry which is preliminary data.</text>
</comment>
<feature type="transmembrane region" description="Helical" evidence="2">
    <location>
        <begin position="177"/>
        <end position="200"/>
    </location>
</feature>
<reference evidence="4 5" key="1">
    <citation type="submission" date="2023-07" db="EMBL/GenBank/DDBJ databases">
        <title>Sequencing the genomes of 1000 actinobacteria strains.</title>
        <authorList>
            <person name="Klenk H.-P."/>
        </authorList>
    </citation>
    <scope>NUCLEOTIDE SEQUENCE [LARGE SCALE GENOMIC DNA]</scope>
    <source>
        <strain evidence="4 5">DSM 44709</strain>
    </source>
</reference>